<evidence type="ECO:0000256" key="6">
    <source>
        <dbReference type="ARBA" id="ARBA00012102"/>
    </source>
</evidence>
<dbReference type="GO" id="GO:0005524">
    <property type="term" value="F:ATP binding"/>
    <property type="evidence" value="ECO:0007669"/>
    <property type="project" value="UniProtKB-UniRule"/>
</dbReference>
<dbReference type="GO" id="GO:0004594">
    <property type="term" value="F:pantothenate kinase activity"/>
    <property type="evidence" value="ECO:0007669"/>
    <property type="project" value="UniProtKB-UniRule"/>
</dbReference>
<evidence type="ECO:0000256" key="11">
    <source>
        <dbReference type="ARBA" id="ARBA00022840"/>
    </source>
</evidence>
<evidence type="ECO:0000256" key="9">
    <source>
        <dbReference type="ARBA" id="ARBA00022741"/>
    </source>
</evidence>
<dbReference type="RefSeq" id="WP_133816895.1">
    <property type="nucleotide sequence ID" value="NZ_SNZH01000001.1"/>
</dbReference>
<keyword evidence="7 16" id="KW-0963">Cytoplasm</keyword>
<comment type="similarity">
    <text evidence="14 16">Belongs to the type III pantothenate kinase family.</text>
</comment>
<dbReference type="AlphaFoldDB" id="A0A4R6ZA32"/>
<sequence length="259" mass="26873">MNLLVDLGNTRLKWALHDAQGLRPGTPVDHSRPLLPELELAWRDAPAVARALVSSVGRPRLEAELVQAIRARFGIEPQFVATQAQACGVRVAYARPEKLGVDRFVALIALHALVPGPAVLASVGTALVLDALGGDGVHLGGLIAPSPLLMQQALLGATARVTAAESARIVELADDTEDAVRSGCWLAAAALVERFHLQVSSRLAAPVALVLAGGAASELAPLLGRPARIEADLVLRGLARFADGCIASPSSESVESGNS</sequence>
<dbReference type="UniPathway" id="UPA00241">
    <property type="reaction ID" value="UER00352"/>
</dbReference>
<evidence type="ECO:0000256" key="8">
    <source>
        <dbReference type="ARBA" id="ARBA00022679"/>
    </source>
</evidence>
<comment type="caution">
    <text evidence="17">The sequence shown here is derived from an EMBL/GenBank/DDBJ whole genome shotgun (WGS) entry which is preliminary data.</text>
</comment>
<dbReference type="InterPro" id="IPR043129">
    <property type="entry name" value="ATPase_NBD"/>
</dbReference>
<comment type="pathway">
    <text evidence="4 16">Cofactor biosynthesis; coenzyme A biosynthesis; CoA from (R)-pantothenate: step 1/5.</text>
</comment>
<evidence type="ECO:0000256" key="15">
    <source>
        <dbReference type="ARBA" id="ARBA00040883"/>
    </source>
</evidence>
<dbReference type="GO" id="GO:0005737">
    <property type="term" value="C:cytoplasm"/>
    <property type="evidence" value="ECO:0007669"/>
    <property type="project" value="UniProtKB-SubCell"/>
</dbReference>
<dbReference type="Gene3D" id="3.30.420.40">
    <property type="match status" value="2"/>
</dbReference>
<evidence type="ECO:0000256" key="2">
    <source>
        <dbReference type="ARBA" id="ARBA00001958"/>
    </source>
</evidence>
<dbReference type="OrthoDB" id="9781305at2"/>
<keyword evidence="13 16" id="KW-0173">Coenzyme A biosynthesis</keyword>
<comment type="function">
    <text evidence="16">Catalyzes the phosphorylation of pantothenate (Pan), the first step in CoA biosynthesis.</text>
</comment>
<dbReference type="SUPFAM" id="SSF53067">
    <property type="entry name" value="Actin-like ATPase domain"/>
    <property type="match status" value="2"/>
</dbReference>
<dbReference type="EC" id="2.7.1.33" evidence="6 16"/>
<keyword evidence="18" id="KW-1185">Reference proteome</keyword>
<feature type="binding site" evidence="16">
    <location>
        <begin position="6"/>
        <end position="13"/>
    </location>
    <ligand>
        <name>ATP</name>
        <dbReference type="ChEBI" id="CHEBI:30616"/>
    </ligand>
</feature>
<evidence type="ECO:0000256" key="1">
    <source>
        <dbReference type="ARBA" id="ARBA00001206"/>
    </source>
</evidence>
<reference evidence="17 18" key="1">
    <citation type="submission" date="2019-03" db="EMBL/GenBank/DDBJ databases">
        <title>Genomic Encyclopedia of Type Strains, Phase IV (KMG-IV): sequencing the most valuable type-strain genomes for metagenomic binning, comparative biology and taxonomic classification.</title>
        <authorList>
            <person name="Goeker M."/>
        </authorList>
    </citation>
    <scope>NUCLEOTIDE SEQUENCE [LARGE SCALE GENOMIC DNA]</scope>
    <source>
        <strain evidence="17 18">DSM 21667</strain>
    </source>
</reference>
<name>A0A4R6ZA32_9GAMM</name>
<evidence type="ECO:0000256" key="14">
    <source>
        <dbReference type="ARBA" id="ARBA00038036"/>
    </source>
</evidence>
<proteinExistence type="inferred from homology"/>
<keyword evidence="11 16" id="KW-0067">ATP-binding</keyword>
<comment type="subcellular location">
    <subcellularLocation>
        <location evidence="3 16">Cytoplasm</location>
    </subcellularLocation>
</comment>
<feature type="binding site" evidence="16">
    <location>
        <position position="125"/>
    </location>
    <ligand>
        <name>ATP</name>
        <dbReference type="ChEBI" id="CHEBI:30616"/>
    </ligand>
</feature>
<dbReference type="Proteomes" id="UP000295293">
    <property type="component" value="Unassembled WGS sequence"/>
</dbReference>
<comment type="catalytic activity">
    <reaction evidence="1 16">
        <text>(R)-pantothenate + ATP = (R)-4'-phosphopantothenate + ADP + H(+)</text>
        <dbReference type="Rhea" id="RHEA:16373"/>
        <dbReference type="ChEBI" id="CHEBI:10986"/>
        <dbReference type="ChEBI" id="CHEBI:15378"/>
        <dbReference type="ChEBI" id="CHEBI:29032"/>
        <dbReference type="ChEBI" id="CHEBI:30616"/>
        <dbReference type="ChEBI" id="CHEBI:456216"/>
        <dbReference type="EC" id="2.7.1.33"/>
    </reaction>
</comment>
<dbReference type="EMBL" id="SNZH01000001">
    <property type="protein sequence ID" value="TDR48788.1"/>
    <property type="molecule type" value="Genomic_DNA"/>
</dbReference>
<keyword evidence="8 16" id="KW-0808">Transferase</keyword>
<evidence type="ECO:0000313" key="17">
    <source>
        <dbReference type="EMBL" id="TDR48788.1"/>
    </source>
</evidence>
<evidence type="ECO:0000256" key="3">
    <source>
        <dbReference type="ARBA" id="ARBA00004496"/>
    </source>
</evidence>
<evidence type="ECO:0000256" key="5">
    <source>
        <dbReference type="ARBA" id="ARBA00011738"/>
    </source>
</evidence>
<evidence type="ECO:0000256" key="4">
    <source>
        <dbReference type="ARBA" id="ARBA00005225"/>
    </source>
</evidence>
<evidence type="ECO:0000256" key="10">
    <source>
        <dbReference type="ARBA" id="ARBA00022777"/>
    </source>
</evidence>
<comment type="cofactor">
    <cofactor evidence="16">
        <name>NH4(+)</name>
        <dbReference type="ChEBI" id="CHEBI:28938"/>
    </cofactor>
    <cofactor evidence="16">
        <name>K(+)</name>
        <dbReference type="ChEBI" id="CHEBI:29103"/>
    </cofactor>
    <text evidence="16">A monovalent cation. Ammonium or potassium.</text>
</comment>
<feature type="binding site" evidence="16">
    <location>
        <position position="93"/>
    </location>
    <ligand>
        <name>substrate</name>
    </ligand>
</feature>
<gene>
    <name evidence="16" type="primary">coaX</name>
    <name evidence="17" type="ORF">DFR29_101412</name>
</gene>
<dbReference type="NCBIfam" id="TIGR00671">
    <property type="entry name" value="baf"/>
    <property type="match status" value="1"/>
</dbReference>
<dbReference type="GO" id="GO:0015937">
    <property type="term" value="P:coenzyme A biosynthetic process"/>
    <property type="evidence" value="ECO:0007669"/>
    <property type="project" value="UniProtKB-UniRule"/>
</dbReference>
<organism evidence="17 18">
    <name type="scientific">Tahibacter aquaticus</name>
    <dbReference type="NCBI Taxonomy" id="520092"/>
    <lineage>
        <taxon>Bacteria</taxon>
        <taxon>Pseudomonadati</taxon>
        <taxon>Pseudomonadota</taxon>
        <taxon>Gammaproteobacteria</taxon>
        <taxon>Lysobacterales</taxon>
        <taxon>Rhodanobacteraceae</taxon>
        <taxon>Tahibacter</taxon>
    </lineage>
</organism>
<accession>A0A4R6ZA32</accession>
<keyword evidence="9 16" id="KW-0547">Nucleotide-binding</keyword>
<comment type="cofactor">
    <cofactor evidence="2">
        <name>K(+)</name>
        <dbReference type="ChEBI" id="CHEBI:29103"/>
    </cofactor>
</comment>
<dbReference type="PANTHER" id="PTHR34265">
    <property type="entry name" value="TYPE III PANTOTHENATE KINASE"/>
    <property type="match status" value="1"/>
</dbReference>
<evidence type="ECO:0000256" key="7">
    <source>
        <dbReference type="ARBA" id="ARBA00022490"/>
    </source>
</evidence>
<keyword evidence="10 16" id="KW-0418">Kinase</keyword>
<evidence type="ECO:0000256" key="16">
    <source>
        <dbReference type="HAMAP-Rule" id="MF_01274"/>
    </source>
</evidence>
<dbReference type="HAMAP" id="MF_01274">
    <property type="entry name" value="Pantothen_kinase_3"/>
    <property type="match status" value="1"/>
</dbReference>
<feature type="active site" description="Proton acceptor" evidence="16">
    <location>
        <position position="102"/>
    </location>
</feature>
<feature type="binding site" evidence="16">
    <location>
        <position position="176"/>
    </location>
    <ligand>
        <name>substrate</name>
    </ligand>
</feature>
<dbReference type="InterPro" id="IPR004619">
    <property type="entry name" value="Type_III_PanK"/>
</dbReference>
<dbReference type="CDD" id="cd24015">
    <property type="entry name" value="ASKHA_NBD_PanK-III"/>
    <property type="match status" value="1"/>
</dbReference>
<feature type="binding site" evidence="16">
    <location>
        <begin position="100"/>
        <end position="103"/>
    </location>
    <ligand>
        <name>substrate</name>
    </ligand>
</feature>
<protein>
    <recommendedName>
        <fullName evidence="15 16">Type III pantothenate kinase</fullName>
        <ecNumber evidence="6 16">2.7.1.33</ecNumber>
    </recommendedName>
    <alternativeName>
        <fullName evidence="16">PanK-III</fullName>
    </alternativeName>
    <alternativeName>
        <fullName evidence="16">Pantothenic acid kinase</fullName>
    </alternativeName>
</protein>
<evidence type="ECO:0000313" key="18">
    <source>
        <dbReference type="Proteomes" id="UP000295293"/>
    </source>
</evidence>
<dbReference type="Pfam" id="PF03309">
    <property type="entry name" value="Pan_kinase"/>
    <property type="match status" value="1"/>
</dbReference>
<dbReference type="PANTHER" id="PTHR34265:SF1">
    <property type="entry name" value="TYPE III PANTOTHENATE KINASE"/>
    <property type="match status" value="1"/>
</dbReference>
<evidence type="ECO:0000256" key="12">
    <source>
        <dbReference type="ARBA" id="ARBA00022958"/>
    </source>
</evidence>
<evidence type="ECO:0000256" key="13">
    <source>
        <dbReference type="ARBA" id="ARBA00022993"/>
    </source>
</evidence>
<comment type="subunit">
    <text evidence="5 16">Homodimer.</text>
</comment>
<keyword evidence="12 16" id="KW-0630">Potassium</keyword>
<comment type="caution">
    <text evidence="16">Lacks conserved residue(s) required for the propagation of feature annotation.</text>
</comment>